<dbReference type="GO" id="GO:0003676">
    <property type="term" value="F:nucleic acid binding"/>
    <property type="evidence" value="ECO:0007669"/>
    <property type="project" value="InterPro"/>
</dbReference>
<accession>A0A328YQL5</accession>
<dbReference type="PANTHER" id="PTHR47806:SF1">
    <property type="entry name" value="RIBOSOMAL PROTEIN UL3 GLUTAMINE METHYLTRANSFERASE"/>
    <property type="match status" value="1"/>
</dbReference>
<reference evidence="5 6" key="1">
    <citation type="submission" date="2018-06" db="EMBL/GenBank/DDBJ databases">
        <title>Genomic Encyclopedia of Archaeal and Bacterial Type Strains, Phase II (KMG-II): from individual species to whole genera.</title>
        <authorList>
            <person name="Goeker M."/>
        </authorList>
    </citation>
    <scope>NUCLEOTIDE SEQUENCE [LARGE SCALE GENOMIC DNA]</scope>
    <source>
        <strain evidence="5 6">CFPB 3232</strain>
    </source>
</reference>
<dbReference type="EMBL" id="QLTA01000050">
    <property type="protein sequence ID" value="RAR76321.1"/>
    <property type="molecule type" value="Genomic_DNA"/>
</dbReference>
<dbReference type="GO" id="GO:0036009">
    <property type="term" value="F:protein-glutamine N-methyltransferase activity"/>
    <property type="evidence" value="ECO:0007669"/>
    <property type="project" value="InterPro"/>
</dbReference>
<dbReference type="AlphaFoldDB" id="A0A328YQL5"/>
<dbReference type="NCBIfam" id="TIGR03533">
    <property type="entry name" value="L3_gln_methyl"/>
    <property type="match status" value="1"/>
</dbReference>
<dbReference type="InterPro" id="IPR002052">
    <property type="entry name" value="DNA_methylase_N6_adenine_CS"/>
</dbReference>
<evidence type="ECO:0000259" key="4">
    <source>
        <dbReference type="Pfam" id="PF05175"/>
    </source>
</evidence>
<dbReference type="GO" id="GO:0032259">
    <property type="term" value="P:methylation"/>
    <property type="evidence" value="ECO:0007669"/>
    <property type="project" value="UniProtKB-KW"/>
</dbReference>
<dbReference type="SUPFAM" id="SSF53335">
    <property type="entry name" value="S-adenosyl-L-methionine-dependent methyltransferases"/>
    <property type="match status" value="1"/>
</dbReference>
<dbReference type="Gene3D" id="3.40.50.150">
    <property type="entry name" value="Vaccinia Virus protein VP39"/>
    <property type="match status" value="1"/>
</dbReference>
<name>A0A328YQL5_9BURK</name>
<dbReference type="PIRSF" id="PIRSF037167">
    <property type="entry name" value="Mtase_YfcB_prd"/>
    <property type="match status" value="1"/>
</dbReference>
<keyword evidence="5" id="KW-0689">Ribosomal protein</keyword>
<dbReference type="CDD" id="cd02440">
    <property type="entry name" value="AdoMet_MTases"/>
    <property type="match status" value="1"/>
</dbReference>
<keyword evidence="6" id="KW-1185">Reference proteome</keyword>
<organism evidence="5 6">
    <name type="scientific">Paracidovorax anthurii</name>
    <dbReference type="NCBI Taxonomy" id="78229"/>
    <lineage>
        <taxon>Bacteria</taxon>
        <taxon>Pseudomonadati</taxon>
        <taxon>Pseudomonadota</taxon>
        <taxon>Betaproteobacteria</taxon>
        <taxon>Burkholderiales</taxon>
        <taxon>Comamonadaceae</taxon>
        <taxon>Paracidovorax</taxon>
    </lineage>
</organism>
<gene>
    <name evidence="5" type="ORF">AX018_105030</name>
</gene>
<evidence type="ECO:0000256" key="2">
    <source>
        <dbReference type="ARBA" id="ARBA00022679"/>
    </source>
</evidence>
<dbReference type="InterPro" id="IPR004556">
    <property type="entry name" value="HemK-like"/>
</dbReference>
<dbReference type="PANTHER" id="PTHR47806">
    <property type="entry name" value="50S RIBOSOMAL PROTEIN L3 GLUTAMINE METHYLTRANSFERASE"/>
    <property type="match status" value="1"/>
</dbReference>
<proteinExistence type="predicted"/>
<keyword evidence="2 5" id="KW-0808">Transferase</keyword>
<protein>
    <submittedName>
        <fullName evidence="5">[LSU ribosomal protein L3P]-glutamine N5-methyltransferase</fullName>
    </submittedName>
</protein>
<dbReference type="Pfam" id="PF05175">
    <property type="entry name" value="MTS"/>
    <property type="match status" value="1"/>
</dbReference>
<dbReference type="InterPro" id="IPR017127">
    <property type="entry name" value="Ribosome_uL3_MTase"/>
</dbReference>
<evidence type="ECO:0000313" key="6">
    <source>
        <dbReference type="Proteomes" id="UP000248856"/>
    </source>
</evidence>
<sequence length="314" mass="33003">MTSAASSSPDRPVRGDTLAALVASGAARLDAAGVSFGHGTTNAHDEAAWLVLWRLGLPLDTPLDSGPDSAADHRVTPEQQAQVARLVEERIATRKPAAYLTREAWLQGVPFYVDERAIVPRSFIAELLADGSIDGFLGEHTREVLDLCTGNGSLAVLAAMAYPDVRVTGADLSPDALAVARINVDRHGLADRVALALSDGLSAVPGPWDLILCNPPYVNAASMAALPAEYRAEPELALAGGSDGMDFIRRLLADAPAALAENGVLVLEIGNERAHFEAAFPGLPVFWVDTSAGEDQVLLITREALALHAPDAGR</sequence>
<comment type="caution">
    <text evidence="5">The sequence shown here is derived from an EMBL/GenBank/DDBJ whole genome shotgun (WGS) entry which is preliminary data.</text>
</comment>
<keyword evidence="3" id="KW-0949">S-adenosyl-L-methionine</keyword>
<dbReference type="InterPro" id="IPR029063">
    <property type="entry name" value="SAM-dependent_MTases_sf"/>
</dbReference>
<dbReference type="RefSeq" id="WP_111880807.1">
    <property type="nucleotide sequence ID" value="NZ_CBCSGC010000025.1"/>
</dbReference>
<feature type="domain" description="Methyltransferase small" evidence="4">
    <location>
        <begin position="139"/>
        <end position="221"/>
    </location>
</feature>
<keyword evidence="1 5" id="KW-0489">Methyltransferase</keyword>
<dbReference type="GO" id="GO:0005829">
    <property type="term" value="C:cytosol"/>
    <property type="evidence" value="ECO:0007669"/>
    <property type="project" value="TreeGrafter"/>
</dbReference>
<dbReference type="Proteomes" id="UP000248856">
    <property type="component" value="Unassembled WGS sequence"/>
</dbReference>
<evidence type="ECO:0000256" key="1">
    <source>
        <dbReference type="ARBA" id="ARBA00022603"/>
    </source>
</evidence>
<evidence type="ECO:0000256" key="3">
    <source>
        <dbReference type="ARBA" id="ARBA00022691"/>
    </source>
</evidence>
<dbReference type="OrthoDB" id="9800643at2"/>
<dbReference type="InterPro" id="IPR007848">
    <property type="entry name" value="Small_mtfrase_dom"/>
</dbReference>
<dbReference type="PROSITE" id="PS00092">
    <property type="entry name" value="N6_MTASE"/>
    <property type="match status" value="1"/>
</dbReference>
<keyword evidence="5" id="KW-0687">Ribonucleoprotein</keyword>
<dbReference type="GO" id="GO:0005840">
    <property type="term" value="C:ribosome"/>
    <property type="evidence" value="ECO:0007669"/>
    <property type="project" value="UniProtKB-KW"/>
</dbReference>
<dbReference type="NCBIfam" id="TIGR00536">
    <property type="entry name" value="hemK_fam"/>
    <property type="match status" value="1"/>
</dbReference>
<evidence type="ECO:0000313" key="5">
    <source>
        <dbReference type="EMBL" id="RAR76321.1"/>
    </source>
</evidence>